<dbReference type="RefSeq" id="WP_108114830.1">
    <property type="nucleotide sequence ID" value="NZ_QBKT01000004.1"/>
</dbReference>
<reference evidence="3 4" key="1">
    <citation type="submission" date="2018-04" db="EMBL/GenBank/DDBJ databases">
        <title>Genomic Encyclopedia of Archaeal and Bacterial Type Strains, Phase II (KMG-II): from individual species to whole genera.</title>
        <authorList>
            <person name="Goeker M."/>
        </authorList>
    </citation>
    <scope>NUCLEOTIDE SEQUENCE [LARGE SCALE GENOMIC DNA]</scope>
    <source>
        <strain evidence="3 4">DSM 25731</strain>
    </source>
</reference>
<organism evidence="3 4">
    <name type="scientific">Kordia periserrulae</name>
    <dbReference type="NCBI Taxonomy" id="701523"/>
    <lineage>
        <taxon>Bacteria</taxon>
        <taxon>Pseudomonadati</taxon>
        <taxon>Bacteroidota</taxon>
        <taxon>Flavobacteriia</taxon>
        <taxon>Flavobacteriales</taxon>
        <taxon>Flavobacteriaceae</taxon>
        <taxon>Kordia</taxon>
    </lineage>
</organism>
<feature type="compositionally biased region" description="Polar residues" evidence="1">
    <location>
        <begin position="166"/>
        <end position="183"/>
    </location>
</feature>
<evidence type="ECO:0000313" key="3">
    <source>
        <dbReference type="EMBL" id="PTX61613.1"/>
    </source>
</evidence>
<feature type="domain" description="eCIS core" evidence="2">
    <location>
        <begin position="48"/>
        <end position="121"/>
    </location>
</feature>
<dbReference type="InterPro" id="IPR025295">
    <property type="entry name" value="eCIS_core_dom"/>
</dbReference>
<evidence type="ECO:0000313" key="4">
    <source>
        <dbReference type="Proteomes" id="UP000244090"/>
    </source>
</evidence>
<comment type="caution">
    <text evidence="3">The sequence shown here is derived from an EMBL/GenBank/DDBJ whole genome shotgun (WGS) entry which is preliminary data.</text>
</comment>
<keyword evidence="4" id="KW-1185">Reference proteome</keyword>
<feature type="region of interest" description="Disordered" evidence="1">
    <location>
        <begin position="162"/>
        <end position="183"/>
    </location>
</feature>
<dbReference type="OrthoDB" id="292792at2"/>
<protein>
    <submittedName>
        <fullName evidence="3">Uncharacterized protein DUF4157</fullName>
    </submittedName>
</protein>
<dbReference type="AlphaFoldDB" id="A0A2T6BZW9"/>
<gene>
    <name evidence="3" type="ORF">C8N46_104256</name>
</gene>
<evidence type="ECO:0000256" key="1">
    <source>
        <dbReference type="SAM" id="MobiDB-lite"/>
    </source>
</evidence>
<feature type="compositionally biased region" description="Basic and acidic residues" evidence="1">
    <location>
        <begin position="18"/>
        <end position="32"/>
    </location>
</feature>
<sequence>MKAEKQSEITETTRQIIQRKEASSFVKSKADNDSFTPPTAASKQNKALPSNLQSNMEASLGQDFSNVSIHTNSQKAAQMNARAYTQDENVHFAPGEFNPNSTQGQNLIGHEFTHIAQQRAGVVKPTKVLQKGVAINDSKSLENEADTFGKKAVQGETISKYRGASPQHSNATTQAKSDSQGKLSEQLTTALSPVQKQQAGIVQYTLATDLTSSLTAEASINFEGIIVTIRNAPVAERQAVLGDVAVMTLIRSSFFPESVARIMSELMVGSQKWKNPIYSDFYQYFVVSRGTGELPTSASMNCWESIMYAGYLAGQINADWIYDFYDRTGLIAASLSSGAANPTPEIWAALGWNSSLPILTSTGNGNPVPSEGDLIFYTPTGNTIPDHVAVYVGNGEVISLWSQPNNIKSVQRISITALSGDIQFTSPPW</sequence>
<dbReference type="Proteomes" id="UP000244090">
    <property type="component" value="Unassembled WGS sequence"/>
</dbReference>
<feature type="region of interest" description="Disordered" evidence="1">
    <location>
        <begin position="1"/>
        <end position="49"/>
    </location>
</feature>
<feature type="compositionally biased region" description="Polar residues" evidence="1">
    <location>
        <begin position="33"/>
        <end position="49"/>
    </location>
</feature>
<name>A0A2T6BZW9_9FLAO</name>
<dbReference type="EMBL" id="QBKT01000004">
    <property type="protein sequence ID" value="PTX61613.1"/>
    <property type="molecule type" value="Genomic_DNA"/>
</dbReference>
<dbReference type="Pfam" id="PF13699">
    <property type="entry name" value="eCIS_core"/>
    <property type="match status" value="1"/>
</dbReference>
<accession>A0A2T6BZW9</accession>
<proteinExistence type="predicted"/>
<dbReference type="Gene3D" id="3.90.1720.10">
    <property type="entry name" value="endopeptidase domain like (from Nostoc punctiforme)"/>
    <property type="match status" value="1"/>
</dbReference>
<evidence type="ECO:0000259" key="2">
    <source>
        <dbReference type="Pfam" id="PF13699"/>
    </source>
</evidence>